<keyword evidence="8" id="KW-1185">Reference proteome</keyword>
<dbReference type="SUPFAM" id="SSF103473">
    <property type="entry name" value="MFS general substrate transporter"/>
    <property type="match status" value="1"/>
</dbReference>
<evidence type="ECO:0000256" key="1">
    <source>
        <dbReference type="ARBA" id="ARBA00004651"/>
    </source>
</evidence>
<dbReference type="PROSITE" id="PS50850">
    <property type="entry name" value="MFS"/>
    <property type="match status" value="1"/>
</dbReference>
<feature type="transmembrane region" description="Helical" evidence="5">
    <location>
        <begin position="111"/>
        <end position="131"/>
    </location>
</feature>
<dbReference type="RefSeq" id="WP_196394840.1">
    <property type="nucleotide sequence ID" value="NZ_JADNYM010000001.1"/>
</dbReference>
<feature type="transmembrane region" description="Helical" evidence="5">
    <location>
        <begin position="16"/>
        <end position="33"/>
    </location>
</feature>
<dbReference type="InterPro" id="IPR036259">
    <property type="entry name" value="MFS_trans_sf"/>
</dbReference>
<evidence type="ECO:0000259" key="6">
    <source>
        <dbReference type="PROSITE" id="PS50850"/>
    </source>
</evidence>
<feature type="transmembrane region" description="Helical" evidence="5">
    <location>
        <begin position="286"/>
        <end position="307"/>
    </location>
</feature>
<dbReference type="PANTHER" id="PTHR23508">
    <property type="entry name" value="CARBOXYLIC ACID TRANSPORTER PROTEIN HOMOLOG"/>
    <property type="match status" value="1"/>
</dbReference>
<dbReference type="AlphaFoldDB" id="A0A931G410"/>
<feature type="transmembrane region" description="Helical" evidence="5">
    <location>
        <begin position="402"/>
        <end position="424"/>
    </location>
</feature>
<feature type="domain" description="Major facilitator superfamily (MFS) profile" evidence="6">
    <location>
        <begin position="20"/>
        <end position="428"/>
    </location>
</feature>
<feature type="transmembrane region" description="Helical" evidence="5">
    <location>
        <begin position="86"/>
        <end position="105"/>
    </location>
</feature>
<dbReference type="GO" id="GO:0046943">
    <property type="term" value="F:carboxylic acid transmembrane transporter activity"/>
    <property type="evidence" value="ECO:0007669"/>
    <property type="project" value="TreeGrafter"/>
</dbReference>
<evidence type="ECO:0000313" key="7">
    <source>
        <dbReference type="EMBL" id="MBG0737890.1"/>
    </source>
</evidence>
<dbReference type="Gene3D" id="1.20.1250.20">
    <property type="entry name" value="MFS general substrate transporter like domains"/>
    <property type="match status" value="1"/>
</dbReference>
<feature type="transmembrane region" description="Helical" evidence="5">
    <location>
        <begin position="143"/>
        <end position="166"/>
    </location>
</feature>
<evidence type="ECO:0000256" key="4">
    <source>
        <dbReference type="ARBA" id="ARBA00023136"/>
    </source>
</evidence>
<evidence type="ECO:0000256" key="2">
    <source>
        <dbReference type="ARBA" id="ARBA00022692"/>
    </source>
</evidence>
<dbReference type="InterPro" id="IPR020846">
    <property type="entry name" value="MFS_dom"/>
</dbReference>
<dbReference type="Proteomes" id="UP000655366">
    <property type="component" value="Unassembled WGS sequence"/>
</dbReference>
<name>A0A931G410_9MICC</name>
<evidence type="ECO:0000313" key="8">
    <source>
        <dbReference type="Proteomes" id="UP000655366"/>
    </source>
</evidence>
<evidence type="ECO:0000256" key="5">
    <source>
        <dbReference type="SAM" id="Phobius"/>
    </source>
</evidence>
<keyword evidence="4 5" id="KW-0472">Membrane</keyword>
<dbReference type="Pfam" id="PF07690">
    <property type="entry name" value="MFS_1"/>
    <property type="match status" value="1"/>
</dbReference>
<proteinExistence type="predicted"/>
<dbReference type="PANTHER" id="PTHR23508:SF10">
    <property type="entry name" value="CARBOXYLIC ACID TRANSPORTER PROTEIN HOMOLOG"/>
    <property type="match status" value="1"/>
</dbReference>
<protein>
    <submittedName>
        <fullName evidence="7">MFS transporter</fullName>
    </submittedName>
</protein>
<dbReference type="InterPro" id="IPR011701">
    <property type="entry name" value="MFS"/>
</dbReference>
<dbReference type="EMBL" id="JADNYM010000001">
    <property type="protein sequence ID" value="MBG0737890.1"/>
    <property type="molecule type" value="Genomic_DNA"/>
</dbReference>
<sequence>MSADTLATSESKDRKYIIYLIIIALLGWSLASYDSNLLTLTMPAIAKDLHLSATDLGALEFIVFGAEVIVALFVGWGMDRAGRKNMWMICLAVAGIFTGLTFFVQNFWQLALVRAIASAFAFAELAVSVTLVNEQVPAKRRGFLYSIVQGGWPIGVFLASGLYLLVGSFGWRVVYVFGVIPLLLVAIGRWKVRESDRYVHIKALRAAVKGGDRGEVERLQAQRPVKVEDLKQGSVRQLFSTAGPVRSALTRLTVTWLLYAISFVATNVFIAYWLTQVKGWTASEAAVLLLVCGGIGFFFYVFGGLLGEKFGRRNVMLVSGCLVGPLNLLILIVSDHTWVAIVFFCIYQATNGTWSGAGYSYQAECFPTRVRGTAVGWMGAMMVGGQLIGSAIWTGMTATTSLIITWIVIAVIIGFAQGISTFFLPNIKPGQELEAIVD</sequence>
<keyword evidence="2 5" id="KW-0812">Transmembrane</keyword>
<accession>A0A931G410</accession>
<reference evidence="7 8" key="1">
    <citation type="submission" date="2020-11" db="EMBL/GenBank/DDBJ databases">
        <title>Arthrobacter antarcticus sp. nov., isolated from Antarctic Soil.</title>
        <authorList>
            <person name="Li J."/>
        </authorList>
    </citation>
    <scope>NUCLEOTIDE SEQUENCE [LARGE SCALE GENOMIC DNA]</scope>
    <source>
        <strain evidence="7 8">Z1-20</strain>
    </source>
</reference>
<feature type="transmembrane region" description="Helical" evidence="5">
    <location>
        <begin position="172"/>
        <end position="192"/>
    </location>
</feature>
<organism evidence="7 8">
    <name type="scientific">Arthrobacter terrae</name>
    <dbReference type="NCBI Taxonomy" id="2935737"/>
    <lineage>
        <taxon>Bacteria</taxon>
        <taxon>Bacillati</taxon>
        <taxon>Actinomycetota</taxon>
        <taxon>Actinomycetes</taxon>
        <taxon>Micrococcales</taxon>
        <taxon>Micrococcaceae</taxon>
        <taxon>Arthrobacter</taxon>
    </lineage>
</organism>
<feature type="transmembrane region" description="Helical" evidence="5">
    <location>
        <begin position="53"/>
        <end position="74"/>
    </location>
</feature>
<keyword evidence="3 5" id="KW-1133">Transmembrane helix</keyword>
<feature type="transmembrane region" description="Helical" evidence="5">
    <location>
        <begin position="256"/>
        <end position="274"/>
    </location>
</feature>
<feature type="transmembrane region" description="Helical" evidence="5">
    <location>
        <begin position="373"/>
        <end position="396"/>
    </location>
</feature>
<evidence type="ECO:0000256" key="3">
    <source>
        <dbReference type="ARBA" id="ARBA00022989"/>
    </source>
</evidence>
<gene>
    <name evidence="7" type="ORF">IV500_00340</name>
</gene>
<comment type="caution">
    <text evidence="7">The sequence shown here is derived from an EMBL/GenBank/DDBJ whole genome shotgun (WGS) entry which is preliminary data.</text>
</comment>
<dbReference type="GO" id="GO:0005886">
    <property type="term" value="C:plasma membrane"/>
    <property type="evidence" value="ECO:0007669"/>
    <property type="project" value="UniProtKB-SubCell"/>
</dbReference>
<feature type="transmembrane region" description="Helical" evidence="5">
    <location>
        <begin position="338"/>
        <end position="361"/>
    </location>
</feature>
<feature type="transmembrane region" description="Helical" evidence="5">
    <location>
        <begin position="314"/>
        <end position="332"/>
    </location>
</feature>
<comment type="subcellular location">
    <subcellularLocation>
        <location evidence="1">Cell membrane</location>
        <topology evidence="1">Multi-pass membrane protein</topology>
    </subcellularLocation>
</comment>